<name>A0A1I0GP49_9FIRM</name>
<dbReference type="EMBL" id="BLMI01000181">
    <property type="protein sequence ID" value="GFI41471.1"/>
    <property type="molecule type" value="Genomic_DNA"/>
</dbReference>
<dbReference type="Proteomes" id="UP000490821">
    <property type="component" value="Unassembled WGS sequence"/>
</dbReference>
<accession>A0A1I0GP49</accession>
<evidence type="ECO:0000313" key="2">
    <source>
        <dbReference type="EMBL" id="SET73105.1"/>
    </source>
</evidence>
<reference evidence="1 4" key="3">
    <citation type="journal article" date="2020" name="Microbiome">
        <title>Single-cell genomics of uncultured bacteria reveals dietary fiber responders in the mouse gut microbiota.</title>
        <authorList>
            <person name="Chijiiwa R."/>
            <person name="Hosokawa M."/>
            <person name="Kogawa M."/>
            <person name="Nishikawa Y."/>
            <person name="Ide K."/>
            <person name="Sakanashi C."/>
            <person name="Takahashi K."/>
            <person name="Takeyama H."/>
        </authorList>
    </citation>
    <scope>NUCLEOTIDE SEQUENCE [LARGE SCALE GENOMIC DNA]</scope>
    <source>
        <strain evidence="1">IMSAGC_017</strain>
    </source>
</reference>
<evidence type="ECO:0000313" key="4">
    <source>
        <dbReference type="Proteomes" id="UP000490821"/>
    </source>
</evidence>
<dbReference type="AlphaFoldDB" id="A0A1I0GP49"/>
<reference evidence="3" key="1">
    <citation type="submission" date="2016-10" db="EMBL/GenBank/DDBJ databases">
        <authorList>
            <person name="Varghese N."/>
            <person name="Submissions S."/>
        </authorList>
    </citation>
    <scope>NUCLEOTIDE SEQUENCE [LARGE SCALE GENOMIC DNA]</scope>
    <source>
        <strain evidence="3">DSM 1551</strain>
    </source>
</reference>
<evidence type="ECO:0000313" key="1">
    <source>
        <dbReference type="EMBL" id="GFI41471.1"/>
    </source>
</evidence>
<sequence length="89" mass="10597">MGLFKRNKSVDLDEVFKTKYKEINKIIADGQNEFDLQIQISLYILAYEKYNDLLELIDQGVDYDRKHFEVLQQDLKKQIDLLKGLENEN</sequence>
<reference evidence="2" key="2">
    <citation type="submission" date="2016-10" db="EMBL/GenBank/DDBJ databases">
        <authorList>
            <person name="de Groot N.N."/>
        </authorList>
    </citation>
    <scope>NUCLEOTIDE SEQUENCE [LARGE SCALE GENOMIC DNA]</scope>
    <source>
        <strain evidence="2">DSM 1551</strain>
    </source>
</reference>
<proteinExistence type="predicted"/>
<dbReference type="GeneID" id="78289122"/>
<keyword evidence="3" id="KW-1185">Reference proteome</keyword>
<dbReference type="RefSeq" id="WP_092355611.1">
    <property type="nucleotide sequence ID" value="NZ_BLMI01000181.1"/>
</dbReference>
<gene>
    <name evidence="1" type="ORF">IMSAGC017_01515</name>
    <name evidence="2" type="ORF">SAMN04489758_13328</name>
</gene>
<evidence type="ECO:0000313" key="3">
    <source>
        <dbReference type="Proteomes" id="UP000198558"/>
    </source>
</evidence>
<dbReference type="OrthoDB" id="1647894at2"/>
<dbReference type="EMBL" id="FOIN01000033">
    <property type="protein sequence ID" value="SET73105.1"/>
    <property type="molecule type" value="Genomic_DNA"/>
</dbReference>
<organism evidence="2 3">
    <name type="scientific">Thomasclavelia cocleata</name>
    <dbReference type="NCBI Taxonomy" id="69824"/>
    <lineage>
        <taxon>Bacteria</taxon>
        <taxon>Bacillati</taxon>
        <taxon>Bacillota</taxon>
        <taxon>Erysipelotrichia</taxon>
        <taxon>Erysipelotrichales</taxon>
        <taxon>Coprobacillaceae</taxon>
        <taxon>Thomasclavelia</taxon>
    </lineage>
</organism>
<protein>
    <submittedName>
        <fullName evidence="2">Uncharacterized protein</fullName>
    </submittedName>
</protein>
<dbReference type="Proteomes" id="UP000198558">
    <property type="component" value="Unassembled WGS sequence"/>
</dbReference>